<organism evidence="5 6">
    <name type="scientific">Symmachiella dynata</name>
    <dbReference type="NCBI Taxonomy" id="2527995"/>
    <lineage>
        <taxon>Bacteria</taxon>
        <taxon>Pseudomonadati</taxon>
        <taxon>Planctomycetota</taxon>
        <taxon>Planctomycetia</taxon>
        <taxon>Planctomycetales</taxon>
        <taxon>Planctomycetaceae</taxon>
        <taxon>Symmachiella</taxon>
    </lineage>
</organism>
<dbReference type="PANTHER" id="PTHR43133">
    <property type="entry name" value="RNA POLYMERASE ECF-TYPE SIGMA FACTO"/>
    <property type="match status" value="1"/>
</dbReference>
<accession>A0A517ZQA2</accession>
<dbReference type="EMBL" id="CP036276">
    <property type="protein sequence ID" value="QDU44666.1"/>
    <property type="molecule type" value="Genomic_DNA"/>
</dbReference>
<evidence type="ECO:0000313" key="6">
    <source>
        <dbReference type="Proteomes" id="UP000319383"/>
    </source>
</evidence>
<sequence>MVQQIKEQAFCMSDPTVHDATPEQLDEDFCQKLASVQNILLSYVISLVRDVDTARDITQETNLALWRKRRSYSPAESFNSWALRFAHLQTLAALKSRRRDRLAFDQELMGQLASEAADVYGDLEDRVLKLRECLSRLPRHQHDIVLLRYHNESQLTAEVSPGANTIDFELTSS</sequence>
<feature type="domain" description="RNA polymerase sigma-70 region 2" evidence="4">
    <location>
        <begin position="36"/>
        <end position="99"/>
    </location>
</feature>
<keyword evidence="6" id="KW-1185">Reference proteome</keyword>
<dbReference type="Pfam" id="PF04542">
    <property type="entry name" value="Sigma70_r2"/>
    <property type="match status" value="1"/>
</dbReference>
<evidence type="ECO:0000259" key="4">
    <source>
        <dbReference type="Pfam" id="PF04542"/>
    </source>
</evidence>
<dbReference type="InterPro" id="IPR013325">
    <property type="entry name" value="RNA_pol_sigma_r2"/>
</dbReference>
<keyword evidence="1" id="KW-0805">Transcription regulation</keyword>
<dbReference type="KEGG" id="sdyn:Mal52_31520"/>
<reference evidence="5 6" key="1">
    <citation type="submission" date="2019-02" db="EMBL/GenBank/DDBJ databases">
        <title>Deep-cultivation of Planctomycetes and their phenomic and genomic characterization uncovers novel biology.</title>
        <authorList>
            <person name="Wiegand S."/>
            <person name="Jogler M."/>
            <person name="Boedeker C."/>
            <person name="Pinto D."/>
            <person name="Vollmers J."/>
            <person name="Rivas-Marin E."/>
            <person name="Kohn T."/>
            <person name="Peeters S.H."/>
            <person name="Heuer A."/>
            <person name="Rast P."/>
            <person name="Oberbeckmann S."/>
            <person name="Bunk B."/>
            <person name="Jeske O."/>
            <person name="Meyerdierks A."/>
            <person name="Storesund J.E."/>
            <person name="Kallscheuer N."/>
            <person name="Luecker S."/>
            <person name="Lage O.M."/>
            <person name="Pohl T."/>
            <person name="Merkel B.J."/>
            <person name="Hornburger P."/>
            <person name="Mueller R.-W."/>
            <person name="Bruemmer F."/>
            <person name="Labrenz M."/>
            <person name="Spormann A.M."/>
            <person name="Op den Camp H."/>
            <person name="Overmann J."/>
            <person name="Amann R."/>
            <person name="Jetten M.S.M."/>
            <person name="Mascher T."/>
            <person name="Medema M.H."/>
            <person name="Devos D.P."/>
            <person name="Kaster A.-K."/>
            <person name="Ovreas L."/>
            <person name="Rohde M."/>
            <person name="Galperin M.Y."/>
            <person name="Jogler C."/>
        </authorList>
    </citation>
    <scope>NUCLEOTIDE SEQUENCE [LARGE SCALE GENOMIC DNA]</scope>
    <source>
        <strain evidence="5 6">Mal52</strain>
    </source>
</reference>
<dbReference type="InterPro" id="IPR007627">
    <property type="entry name" value="RNA_pol_sigma70_r2"/>
</dbReference>
<proteinExistence type="predicted"/>
<dbReference type="RefSeq" id="WP_145376987.1">
    <property type="nucleotide sequence ID" value="NZ_CP036276.1"/>
</dbReference>
<gene>
    <name evidence="5" type="ORF">Mal52_31520</name>
</gene>
<dbReference type="SUPFAM" id="SSF88946">
    <property type="entry name" value="Sigma2 domain of RNA polymerase sigma factors"/>
    <property type="match status" value="1"/>
</dbReference>
<dbReference type="GO" id="GO:0006352">
    <property type="term" value="P:DNA-templated transcription initiation"/>
    <property type="evidence" value="ECO:0007669"/>
    <property type="project" value="InterPro"/>
</dbReference>
<evidence type="ECO:0000313" key="5">
    <source>
        <dbReference type="EMBL" id="QDU44666.1"/>
    </source>
</evidence>
<evidence type="ECO:0000256" key="1">
    <source>
        <dbReference type="ARBA" id="ARBA00023015"/>
    </source>
</evidence>
<evidence type="ECO:0000256" key="3">
    <source>
        <dbReference type="ARBA" id="ARBA00023163"/>
    </source>
</evidence>
<name>A0A517ZQA2_9PLAN</name>
<protein>
    <submittedName>
        <fullName evidence="5">RNA polymerase sigma factor</fullName>
    </submittedName>
</protein>
<dbReference type="Gene3D" id="1.10.1740.10">
    <property type="match status" value="1"/>
</dbReference>
<dbReference type="Proteomes" id="UP000319383">
    <property type="component" value="Chromosome"/>
</dbReference>
<dbReference type="AlphaFoldDB" id="A0A517ZQA2"/>
<dbReference type="PANTHER" id="PTHR43133:SF51">
    <property type="entry name" value="RNA POLYMERASE SIGMA FACTOR"/>
    <property type="match status" value="1"/>
</dbReference>
<keyword evidence="2" id="KW-0731">Sigma factor</keyword>
<dbReference type="InterPro" id="IPR039425">
    <property type="entry name" value="RNA_pol_sigma-70-like"/>
</dbReference>
<keyword evidence="3" id="KW-0804">Transcription</keyword>
<evidence type="ECO:0000256" key="2">
    <source>
        <dbReference type="ARBA" id="ARBA00023082"/>
    </source>
</evidence>
<dbReference type="GO" id="GO:0016987">
    <property type="term" value="F:sigma factor activity"/>
    <property type="evidence" value="ECO:0007669"/>
    <property type="project" value="UniProtKB-KW"/>
</dbReference>